<organism evidence="1">
    <name type="scientific">Brachypodium distachyon</name>
    <name type="common">Purple false brome</name>
    <name type="synonym">Trachynia distachya</name>
    <dbReference type="NCBI Taxonomy" id="15368"/>
    <lineage>
        <taxon>Eukaryota</taxon>
        <taxon>Viridiplantae</taxon>
        <taxon>Streptophyta</taxon>
        <taxon>Embryophyta</taxon>
        <taxon>Tracheophyta</taxon>
        <taxon>Spermatophyta</taxon>
        <taxon>Magnoliopsida</taxon>
        <taxon>Liliopsida</taxon>
        <taxon>Poales</taxon>
        <taxon>Poaceae</taxon>
        <taxon>BOP clade</taxon>
        <taxon>Pooideae</taxon>
        <taxon>Stipodae</taxon>
        <taxon>Brachypodieae</taxon>
        <taxon>Brachypodium</taxon>
    </lineage>
</organism>
<dbReference type="AlphaFoldDB" id="C3SA52"/>
<name>C3SA52_BRADI</name>
<accession>C3SA52</accession>
<proteinExistence type="predicted"/>
<dbReference type="EMBL" id="EU730894">
    <property type="protein sequence ID" value="ACF22686.1"/>
    <property type="molecule type" value="Genomic_DNA"/>
</dbReference>
<sequence length="93" mass="10522">LQAKAKEFSTTARSYNRKERISMTCSYELPIQIKPRTKNPVLQIGKNRGVACILGMLKAGNKNWRHPCRSIGRARFPNPAYTELGGSFLSRLK</sequence>
<protein>
    <submittedName>
        <fullName evidence="1">SWIB domain protein</fullName>
    </submittedName>
</protein>
<feature type="non-terminal residue" evidence="1">
    <location>
        <position position="1"/>
    </location>
</feature>
<reference evidence="1" key="1">
    <citation type="journal article" date="2009" name="Plant Mol. Biol.">
        <title>Structural characterization of Brachypodium genome and its syntenic relationship with rice and wheat.</title>
        <authorList>
            <person name="Huo N."/>
            <person name="Vogel J.P."/>
            <person name="Lazo G.R."/>
            <person name="You F.M."/>
            <person name="Ma Y."/>
            <person name="McMahon S."/>
            <person name="Dvorak J."/>
            <person name="Anderson O.D."/>
            <person name="Luo M.C."/>
            <person name="Gu Y.Q."/>
        </authorList>
    </citation>
    <scope>NUCLEOTIDE SEQUENCE</scope>
</reference>
<evidence type="ECO:0000313" key="1">
    <source>
        <dbReference type="EMBL" id="ACF22686.1"/>
    </source>
</evidence>